<evidence type="ECO:0000313" key="3">
    <source>
        <dbReference type="Proteomes" id="UP000001294"/>
    </source>
</evidence>
<protein>
    <submittedName>
        <fullName evidence="2">Uncharacterized protein</fullName>
    </submittedName>
</protein>
<dbReference type="HOGENOM" id="CLU_2250980_0_0_1"/>
<evidence type="ECO:0000313" key="2">
    <source>
        <dbReference type="EMBL" id="EEA24240.1"/>
    </source>
</evidence>
<feature type="region of interest" description="Disordered" evidence="1">
    <location>
        <begin position="48"/>
        <end position="104"/>
    </location>
</feature>
<dbReference type="AlphaFoldDB" id="B6QFK5"/>
<dbReference type="Proteomes" id="UP000001294">
    <property type="component" value="Unassembled WGS sequence"/>
</dbReference>
<name>B6QFK5_TALMQ</name>
<sequence>MPIDPAEGLPSEHISGRTTGIDPHASVDDYNRVMLQYTQLQFEAFTREGDNILSRPNNSNNRSSGNSGQSNTSPVSNLAGAGTALPPQRTGRSTSTQSSEGVRT</sequence>
<evidence type="ECO:0000256" key="1">
    <source>
        <dbReference type="SAM" id="MobiDB-lite"/>
    </source>
</evidence>
<organism evidence="2 3">
    <name type="scientific">Talaromyces marneffei (strain ATCC 18224 / CBS 334.59 / QM 7333)</name>
    <name type="common">Penicillium marneffei</name>
    <dbReference type="NCBI Taxonomy" id="441960"/>
    <lineage>
        <taxon>Eukaryota</taxon>
        <taxon>Fungi</taxon>
        <taxon>Dikarya</taxon>
        <taxon>Ascomycota</taxon>
        <taxon>Pezizomycotina</taxon>
        <taxon>Eurotiomycetes</taxon>
        <taxon>Eurotiomycetidae</taxon>
        <taxon>Eurotiales</taxon>
        <taxon>Trichocomaceae</taxon>
        <taxon>Talaromyces</taxon>
        <taxon>Talaromyces sect. Talaromyces</taxon>
    </lineage>
</organism>
<dbReference type="OrthoDB" id="4498167at2759"/>
<dbReference type="EMBL" id="DS995901">
    <property type="protein sequence ID" value="EEA24240.1"/>
    <property type="molecule type" value="Genomic_DNA"/>
</dbReference>
<accession>B6QFK5</accession>
<dbReference type="VEuPathDB" id="FungiDB:PMAA_082460"/>
<gene>
    <name evidence="2" type="ORF">PMAA_082460</name>
</gene>
<reference evidence="3" key="1">
    <citation type="journal article" date="2015" name="Genome Announc.">
        <title>Genome sequence of the AIDS-associated pathogen Penicillium marneffei (ATCC18224) and its near taxonomic relative Talaromyces stipitatus (ATCC10500).</title>
        <authorList>
            <person name="Nierman W.C."/>
            <person name="Fedorova-Abrams N.D."/>
            <person name="Andrianopoulos A."/>
        </authorList>
    </citation>
    <scope>NUCLEOTIDE SEQUENCE [LARGE SCALE GENOMIC DNA]</scope>
    <source>
        <strain evidence="3">ATCC 18224 / CBS 334.59 / QM 7333</strain>
    </source>
</reference>
<keyword evidence="3" id="KW-1185">Reference proteome</keyword>
<feature type="compositionally biased region" description="Low complexity" evidence="1">
    <location>
        <begin position="88"/>
        <end position="104"/>
    </location>
</feature>
<feature type="compositionally biased region" description="Low complexity" evidence="1">
    <location>
        <begin position="54"/>
        <end position="74"/>
    </location>
</feature>
<proteinExistence type="predicted"/>
<feature type="region of interest" description="Disordered" evidence="1">
    <location>
        <begin position="1"/>
        <end position="25"/>
    </location>
</feature>
<dbReference type="PhylomeDB" id="B6QFK5"/>